<evidence type="ECO:0000259" key="1">
    <source>
        <dbReference type="Pfam" id="PF02441"/>
    </source>
</evidence>
<comment type="caution">
    <text evidence="2">The sequence shown here is derived from an EMBL/GenBank/DDBJ whole genome shotgun (WGS) entry which is preliminary data.</text>
</comment>
<dbReference type="GO" id="GO:0003824">
    <property type="term" value="F:catalytic activity"/>
    <property type="evidence" value="ECO:0007669"/>
    <property type="project" value="InterPro"/>
</dbReference>
<dbReference type="Proteomes" id="UP000657385">
    <property type="component" value="Unassembled WGS sequence"/>
</dbReference>
<dbReference type="InterPro" id="IPR036551">
    <property type="entry name" value="Flavin_trans-like"/>
</dbReference>
<dbReference type="Pfam" id="PF02441">
    <property type="entry name" value="Flavoprotein"/>
    <property type="match status" value="1"/>
</dbReference>
<dbReference type="InterPro" id="IPR003382">
    <property type="entry name" value="Flavoprotein"/>
</dbReference>
<dbReference type="EMBL" id="JADPRT010000005">
    <property type="protein sequence ID" value="MBF9069204.1"/>
    <property type="molecule type" value="Genomic_DNA"/>
</dbReference>
<feature type="domain" description="Flavoprotein" evidence="1">
    <location>
        <begin position="6"/>
        <end position="134"/>
    </location>
</feature>
<dbReference type="AlphaFoldDB" id="A0A931B2K1"/>
<reference evidence="2" key="1">
    <citation type="submission" date="2020-11" db="EMBL/GenBank/DDBJ databases">
        <title>Isolation and identification of active actinomycetes.</title>
        <authorList>
            <person name="Yu B."/>
        </authorList>
    </citation>
    <scope>NUCLEOTIDE SEQUENCE</scope>
    <source>
        <strain evidence="2">NEAU-YB345</strain>
    </source>
</reference>
<name>A0A931B2K1_9ACTN</name>
<protein>
    <submittedName>
        <fullName evidence="2">Flavoprotein</fullName>
    </submittedName>
</protein>
<evidence type="ECO:0000313" key="2">
    <source>
        <dbReference type="EMBL" id="MBF9069204.1"/>
    </source>
</evidence>
<dbReference type="RefSeq" id="WP_196194641.1">
    <property type="nucleotide sequence ID" value="NZ_JADPRT010000005.1"/>
</dbReference>
<dbReference type="Gene3D" id="3.40.50.1950">
    <property type="entry name" value="Flavin prenyltransferase-like"/>
    <property type="match status" value="1"/>
</dbReference>
<gene>
    <name evidence="2" type="ORF">I2501_14355</name>
</gene>
<sequence>MPFLYIVVCAAGVADDVGTLIRQAQQEGWATGVIATPNALALMDREALEELTGYPIRSAWRTPGQARPLPPADAIAVAPATLNTITKWAAGHADTLALGILTESYGLNIPAVVLPYINKAQAAHPAYARSRRDLEEMGVRFGSYEPHTPKAGGGRDRFDWHEALDLLRGDACGNR</sequence>
<evidence type="ECO:0000313" key="3">
    <source>
        <dbReference type="Proteomes" id="UP000657385"/>
    </source>
</evidence>
<accession>A0A931B2K1</accession>
<keyword evidence="3" id="KW-1185">Reference proteome</keyword>
<dbReference type="SUPFAM" id="SSF52507">
    <property type="entry name" value="Homo-oligomeric flavin-containing Cys decarboxylases, HFCD"/>
    <property type="match status" value="1"/>
</dbReference>
<organism evidence="2 3">
    <name type="scientific">Streptacidiphilus fuscans</name>
    <dbReference type="NCBI Taxonomy" id="2789292"/>
    <lineage>
        <taxon>Bacteria</taxon>
        <taxon>Bacillati</taxon>
        <taxon>Actinomycetota</taxon>
        <taxon>Actinomycetes</taxon>
        <taxon>Kitasatosporales</taxon>
        <taxon>Streptomycetaceae</taxon>
        <taxon>Streptacidiphilus</taxon>
    </lineage>
</organism>
<proteinExistence type="predicted"/>